<sequence length="54" mass="6414">MRFEMLYLLSRLRGLFPDNHKGSLGFGIADKKTVREMYRGGFIPYRIDNLVTYR</sequence>
<gene>
    <name evidence="1" type="ORF">HMPREF1085_05527</name>
</gene>
<dbReference type="AlphaFoldDB" id="R0BDX2"/>
<comment type="caution">
    <text evidence="1">The sequence shown here is derived from an EMBL/GenBank/DDBJ whole genome shotgun (WGS) entry which is preliminary data.</text>
</comment>
<dbReference type="PATRIC" id="fig|997894.4.peg.5764"/>
<evidence type="ECO:0000313" key="1">
    <source>
        <dbReference type="EMBL" id="ENZ46933.1"/>
    </source>
</evidence>
<evidence type="ECO:0000313" key="2">
    <source>
        <dbReference type="Proteomes" id="UP000013126"/>
    </source>
</evidence>
<dbReference type="HOGENOM" id="CLU_3041938_0_0_9"/>
<reference evidence="1 2" key="1">
    <citation type="submission" date="2013-01" db="EMBL/GenBank/DDBJ databases">
        <title>The Genome Sequence of Clostridium bolteae 90A9.</title>
        <authorList>
            <consortium name="The Broad Institute Genome Sequencing Platform"/>
            <person name="Earl A."/>
            <person name="Ward D."/>
            <person name="Feldgarden M."/>
            <person name="Gevers D."/>
            <person name="Courvalin P."/>
            <person name="Lambert T."/>
            <person name="Walker B."/>
            <person name="Young S.K."/>
            <person name="Zeng Q."/>
            <person name="Gargeya S."/>
            <person name="Fitzgerald M."/>
            <person name="Haas B."/>
            <person name="Abouelleil A."/>
            <person name="Alvarado L."/>
            <person name="Arachchi H.M."/>
            <person name="Berlin A.M."/>
            <person name="Chapman S.B."/>
            <person name="Dewar J."/>
            <person name="Goldberg J."/>
            <person name="Griggs A."/>
            <person name="Gujja S."/>
            <person name="Hansen M."/>
            <person name="Howarth C."/>
            <person name="Imamovic A."/>
            <person name="Larimer J."/>
            <person name="McCowan C."/>
            <person name="Murphy C."/>
            <person name="Neiman D."/>
            <person name="Pearson M."/>
            <person name="Priest M."/>
            <person name="Roberts A."/>
            <person name="Saif S."/>
            <person name="Shea T."/>
            <person name="Sisk P."/>
            <person name="Sykes S."/>
            <person name="Wortman J."/>
            <person name="Nusbaum C."/>
            <person name="Birren B."/>
        </authorList>
    </citation>
    <scope>NUCLEOTIDE SEQUENCE [LARGE SCALE GENOMIC DNA]</scope>
    <source>
        <strain evidence="1 2">90A9</strain>
    </source>
</reference>
<proteinExistence type="predicted"/>
<dbReference type="Proteomes" id="UP000013126">
    <property type="component" value="Unassembled WGS sequence"/>
</dbReference>
<accession>R0BDX2</accession>
<protein>
    <submittedName>
        <fullName evidence="1">Uncharacterized protein</fullName>
    </submittedName>
</protein>
<organism evidence="1 2">
    <name type="scientific">Enterocloster bolteae 90A9</name>
    <dbReference type="NCBI Taxonomy" id="997894"/>
    <lineage>
        <taxon>Bacteria</taxon>
        <taxon>Bacillati</taxon>
        <taxon>Bacillota</taxon>
        <taxon>Clostridia</taxon>
        <taxon>Lachnospirales</taxon>
        <taxon>Lachnospiraceae</taxon>
        <taxon>Enterocloster</taxon>
    </lineage>
</organism>
<name>R0BDX2_9FIRM</name>
<keyword evidence="2" id="KW-1185">Reference proteome</keyword>
<dbReference type="EMBL" id="AGYH01000018">
    <property type="protein sequence ID" value="ENZ46933.1"/>
    <property type="molecule type" value="Genomic_DNA"/>
</dbReference>